<keyword evidence="1" id="KW-0732">Signal</keyword>
<protein>
    <submittedName>
        <fullName evidence="2">Uncharacterized protein</fullName>
    </submittedName>
</protein>
<keyword evidence="3" id="KW-1185">Reference proteome</keyword>
<comment type="caution">
    <text evidence="2">The sequence shown here is derived from an EMBL/GenBank/DDBJ whole genome shotgun (WGS) entry which is preliminary data.</text>
</comment>
<accession>A0A4U5MGD7</accession>
<feature type="signal peptide" evidence="1">
    <location>
        <begin position="1"/>
        <end position="19"/>
    </location>
</feature>
<dbReference type="EMBL" id="AZBU02000008">
    <property type="protein sequence ID" value="TKR68304.1"/>
    <property type="molecule type" value="Genomic_DNA"/>
</dbReference>
<dbReference type="AlphaFoldDB" id="A0A4U5MGD7"/>
<reference evidence="2 3" key="1">
    <citation type="journal article" date="2015" name="Genome Biol.">
        <title>Comparative genomics of Steinernema reveals deeply conserved gene regulatory networks.</title>
        <authorList>
            <person name="Dillman A.R."/>
            <person name="Macchietto M."/>
            <person name="Porter C.F."/>
            <person name="Rogers A."/>
            <person name="Williams B."/>
            <person name="Antoshechkin I."/>
            <person name="Lee M.M."/>
            <person name="Goodwin Z."/>
            <person name="Lu X."/>
            <person name="Lewis E.E."/>
            <person name="Goodrich-Blair H."/>
            <person name="Stock S.P."/>
            <person name="Adams B.J."/>
            <person name="Sternberg P.W."/>
            <person name="Mortazavi A."/>
        </authorList>
    </citation>
    <scope>NUCLEOTIDE SEQUENCE [LARGE SCALE GENOMIC DNA]</scope>
    <source>
        <strain evidence="2 3">ALL</strain>
    </source>
</reference>
<reference evidence="2 3" key="2">
    <citation type="journal article" date="2019" name="G3 (Bethesda)">
        <title>Hybrid Assembly of the Genome of the Entomopathogenic Nematode Steinernema carpocapsae Identifies the X-Chromosome.</title>
        <authorList>
            <person name="Serra L."/>
            <person name="Macchietto M."/>
            <person name="Macias-Munoz A."/>
            <person name="McGill C.J."/>
            <person name="Rodriguez I.M."/>
            <person name="Rodriguez B."/>
            <person name="Murad R."/>
            <person name="Mortazavi A."/>
        </authorList>
    </citation>
    <scope>NUCLEOTIDE SEQUENCE [LARGE SCALE GENOMIC DNA]</scope>
    <source>
        <strain evidence="2 3">ALL</strain>
    </source>
</reference>
<name>A0A4U5MGD7_STECR</name>
<proteinExistence type="predicted"/>
<evidence type="ECO:0000313" key="3">
    <source>
        <dbReference type="Proteomes" id="UP000298663"/>
    </source>
</evidence>
<sequence>MCFAFKTVLFTLCSPTTTSLRSSDRSVILTFTSAKFKLHNVAEFYDICRFERSGVLVRCVSADDSSFFKRFEPDFDQTQPSSILCNFQQLQGLFSQPEALLRPQPPYREVPTRTLETRPCQLQTP</sequence>
<feature type="chain" id="PRO_5020980162" evidence="1">
    <location>
        <begin position="20"/>
        <end position="125"/>
    </location>
</feature>
<dbReference type="Proteomes" id="UP000298663">
    <property type="component" value="Unassembled WGS sequence"/>
</dbReference>
<gene>
    <name evidence="2" type="ORF">L596_024301</name>
</gene>
<evidence type="ECO:0000256" key="1">
    <source>
        <dbReference type="SAM" id="SignalP"/>
    </source>
</evidence>
<evidence type="ECO:0000313" key="2">
    <source>
        <dbReference type="EMBL" id="TKR68304.1"/>
    </source>
</evidence>
<organism evidence="2 3">
    <name type="scientific">Steinernema carpocapsae</name>
    <name type="common">Entomopathogenic nematode</name>
    <dbReference type="NCBI Taxonomy" id="34508"/>
    <lineage>
        <taxon>Eukaryota</taxon>
        <taxon>Metazoa</taxon>
        <taxon>Ecdysozoa</taxon>
        <taxon>Nematoda</taxon>
        <taxon>Chromadorea</taxon>
        <taxon>Rhabditida</taxon>
        <taxon>Tylenchina</taxon>
        <taxon>Panagrolaimomorpha</taxon>
        <taxon>Strongyloidoidea</taxon>
        <taxon>Steinernematidae</taxon>
        <taxon>Steinernema</taxon>
    </lineage>
</organism>